<dbReference type="SUPFAM" id="SSF48371">
    <property type="entry name" value="ARM repeat"/>
    <property type="match status" value="1"/>
</dbReference>
<feature type="compositionally biased region" description="Low complexity" evidence="9">
    <location>
        <begin position="353"/>
        <end position="365"/>
    </location>
</feature>
<keyword evidence="7" id="KW-0539">Nucleus</keyword>
<dbReference type="FunFam" id="1.25.10.10:FF:000028">
    <property type="entry name" value="Transportin-1 isoform 1"/>
    <property type="match status" value="1"/>
</dbReference>
<keyword evidence="6" id="KW-0653">Protein transport</keyword>
<evidence type="ECO:0008006" key="14">
    <source>
        <dbReference type="Google" id="ProtNLM"/>
    </source>
</evidence>
<dbReference type="Proteomes" id="UP001143981">
    <property type="component" value="Unassembled WGS sequence"/>
</dbReference>
<dbReference type="Pfam" id="PF25574">
    <property type="entry name" value="TPR_IMB1"/>
    <property type="match status" value="1"/>
</dbReference>
<evidence type="ECO:0000256" key="1">
    <source>
        <dbReference type="ARBA" id="ARBA00004123"/>
    </source>
</evidence>
<feature type="region of interest" description="Disordered" evidence="9">
    <location>
        <begin position="326"/>
        <end position="382"/>
    </location>
</feature>
<dbReference type="AlphaFoldDB" id="A0A9W7YB67"/>
<keyword evidence="5" id="KW-0677">Repeat</keyword>
<keyword evidence="13" id="KW-1185">Reference proteome</keyword>
<comment type="subcellular location">
    <subcellularLocation>
        <location evidence="2">Cytoplasm</location>
    </subcellularLocation>
    <subcellularLocation>
        <location evidence="1">Nucleus</location>
    </subcellularLocation>
</comment>
<dbReference type="InterPro" id="IPR058584">
    <property type="entry name" value="IMB1_TNPO1-like_TPR"/>
</dbReference>
<reference evidence="12" key="1">
    <citation type="submission" date="2022-07" db="EMBL/GenBank/DDBJ databases">
        <title>Phylogenomic reconstructions and comparative analyses of Kickxellomycotina fungi.</title>
        <authorList>
            <person name="Reynolds N.K."/>
            <person name="Stajich J.E."/>
            <person name="Barry K."/>
            <person name="Grigoriev I.V."/>
            <person name="Crous P."/>
            <person name="Smith M.E."/>
        </authorList>
    </citation>
    <scope>NUCLEOTIDE SEQUENCE</scope>
    <source>
        <strain evidence="12">BCRC 34381</strain>
    </source>
</reference>
<dbReference type="GO" id="GO:0005737">
    <property type="term" value="C:cytoplasm"/>
    <property type="evidence" value="ECO:0007669"/>
    <property type="project" value="UniProtKB-SubCell"/>
</dbReference>
<evidence type="ECO:0000256" key="2">
    <source>
        <dbReference type="ARBA" id="ARBA00004496"/>
    </source>
</evidence>
<gene>
    <name evidence="12" type="ORF">LPJ61_000769</name>
</gene>
<feature type="domain" description="Importin subunit beta-1/Transportin-1-like TPR repeats" evidence="11">
    <location>
        <begin position="510"/>
        <end position="717"/>
    </location>
</feature>
<feature type="domain" description="Importin N-terminal" evidence="10">
    <location>
        <begin position="33"/>
        <end position="86"/>
    </location>
</feature>
<dbReference type="Pfam" id="PF13513">
    <property type="entry name" value="HEAT_EZ"/>
    <property type="match status" value="1"/>
</dbReference>
<evidence type="ECO:0000256" key="6">
    <source>
        <dbReference type="ARBA" id="ARBA00022927"/>
    </source>
</evidence>
<keyword evidence="4" id="KW-0963">Cytoplasm</keyword>
<dbReference type="InterPro" id="IPR016024">
    <property type="entry name" value="ARM-type_fold"/>
</dbReference>
<evidence type="ECO:0000259" key="11">
    <source>
        <dbReference type="Pfam" id="PF25574"/>
    </source>
</evidence>
<evidence type="ECO:0000256" key="8">
    <source>
        <dbReference type="ARBA" id="ARBA00038423"/>
    </source>
</evidence>
<comment type="similarity">
    <text evidence="8">Belongs to the importin beta family. Importin beta-2 subfamily.</text>
</comment>
<dbReference type="Pfam" id="PF03810">
    <property type="entry name" value="IBN_N"/>
    <property type="match status" value="1"/>
</dbReference>
<organism evidence="12 13">
    <name type="scientific">Coemansia biformis</name>
    <dbReference type="NCBI Taxonomy" id="1286918"/>
    <lineage>
        <taxon>Eukaryota</taxon>
        <taxon>Fungi</taxon>
        <taxon>Fungi incertae sedis</taxon>
        <taxon>Zoopagomycota</taxon>
        <taxon>Kickxellomycotina</taxon>
        <taxon>Kickxellomycetes</taxon>
        <taxon>Kickxellales</taxon>
        <taxon>Kickxellaceae</taxon>
        <taxon>Coemansia</taxon>
    </lineage>
</organism>
<evidence type="ECO:0000256" key="7">
    <source>
        <dbReference type="ARBA" id="ARBA00023242"/>
    </source>
</evidence>
<dbReference type="EMBL" id="JANBOI010000045">
    <property type="protein sequence ID" value="KAJ1735016.1"/>
    <property type="molecule type" value="Genomic_DNA"/>
</dbReference>
<dbReference type="Gene3D" id="1.25.10.10">
    <property type="entry name" value="Leucine-rich Repeat Variant"/>
    <property type="match status" value="2"/>
</dbReference>
<evidence type="ECO:0000256" key="9">
    <source>
        <dbReference type="SAM" id="MobiDB-lite"/>
    </source>
</evidence>
<dbReference type="InterPro" id="IPR001494">
    <property type="entry name" value="Importin-beta_N"/>
</dbReference>
<dbReference type="GO" id="GO:0006606">
    <property type="term" value="P:protein import into nucleus"/>
    <property type="evidence" value="ECO:0007669"/>
    <property type="project" value="InterPro"/>
</dbReference>
<dbReference type="OrthoDB" id="951172at2759"/>
<protein>
    <recommendedName>
        <fullName evidence="14">ARM repeat-containing protein</fullName>
    </recommendedName>
</protein>
<dbReference type="PANTHER" id="PTHR10527">
    <property type="entry name" value="IMPORTIN BETA"/>
    <property type="match status" value="1"/>
</dbReference>
<dbReference type="InterPro" id="IPR040122">
    <property type="entry name" value="Importin_beta"/>
</dbReference>
<evidence type="ECO:0000313" key="13">
    <source>
        <dbReference type="Proteomes" id="UP001143981"/>
    </source>
</evidence>
<name>A0A9W7YB67_9FUNG</name>
<dbReference type="InterPro" id="IPR011989">
    <property type="entry name" value="ARM-like"/>
</dbReference>
<evidence type="ECO:0000313" key="12">
    <source>
        <dbReference type="EMBL" id="KAJ1735016.1"/>
    </source>
</evidence>
<proteinExistence type="inferred from homology"/>
<sequence length="914" mass="101737">MEWQPEPESLRQLIQLLNSTNMADNAVQQQNNQRLDQLSQVPDFINYLLFVLIFMKEENPMVRTVAGLLLKNKVRQDFANIPAQVLDYVVRNSIDGIGDSDTMVRHTLGTVVATVVTLGKIGNWPEILPRLMELLDSSEYAVVEGSWDILRKICEECDHELEEPLSNGTRPLNVMVPKFLTFFSSDSPVLREYAISTTTLFVTQRSECMQPMIDTFVVELFRRANDENPEVLKAVCKAVVALVETRPDKLMPELENVVNYMIHTTQNTDPDIAMEACEFWISFCEQEELIESLKPFLNRVVPTLMRGMVYSDEDLLMLDHDDNDAVVPDTDQDIKPRHHRARTHDHHQGDAAGGSSNSDGGNSDGDNSDGDNDDDYDSDDDDDDELYAEWNLRKCSAASLDVMSTAFGDHILEFVLPVLKEELASDDWRVKEAGVLALGAIADGCMTGMEPHMSSLLPYLIQWFKHEKALVRSISCWSASRYGKWAIYGAEANTIKVYFEPLLAGLLEAMMDNNKRVQEAACSAFATLEEEAGSYMGPYIHPVLETLNRAFGLYQRKNLIILYDAVGTLAEAVGPELNQPQYVQMLMPTIFERWNALQTDDQHMFPVFECLSAIALAVGPGFKPYAQSIYERSVHIVGETLQLSQQASQDPSVEAPNKDLVIVALDLISSVVQALGADSQLLVADHGGVALQLVGMCMVDAETDVRQSAFALLGDLAINCYALIQPQLDAIMQQLIPQIDRNFSHLNVCNNAAWSAGEIALKAGEEHMEGFVNPLLERLVPLLNNENTPLTLAENAAITIGRLGLVCPVVVAPNLEVFAQRWCFVLASVKDNDEKSSAFQGMMTMIGTNPHGISKAFLHFCQAAANWQTPDSRLLEMFVQTFAGLKQLAGGEWEASIGMLDPQSRQIIKERYNA</sequence>
<feature type="compositionally biased region" description="Basic residues" evidence="9">
    <location>
        <begin position="336"/>
        <end position="345"/>
    </location>
</feature>
<feature type="compositionally biased region" description="Acidic residues" evidence="9">
    <location>
        <begin position="366"/>
        <end position="382"/>
    </location>
</feature>
<evidence type="ECO:0000256" key="3">
    <source>
        <dbReference type="ARBA" id="ARBA00022448"/>
    </source>
</evidence>
<dbReference type="GO" id="GO:0031267">
    <property type="term" value="F:small GTPase binding"/>
    <property type="evidence" value="ECO:0007669"/>
    <property type="project" value="InterPro"/>
</dbReference>
<keyword evidence="3" id="KW-0813">Transport</keyword>
<dbReference type="GO" id="GO:0031981">
    <property type="term" value="C:nuclear lumen"/>
    <property type="evidence" value="ECO:0007669"/>
    <property type="project" value="UniProtKB-ARBA"/>
</dbReference>
<accession>A0A9W7YB67</accession>
<evidence type="ECO:0000259" key="10">
    <source>
        <dbReference type="Pfam" id="PF03810"/>
    </source>
</evidence>
<evidence type="ECO:0000256" key="5">
    <source>
        <dbReference type="ARBA" id="ARBA00022737"/>
    </source>
</evidence>
<evidence type="ECO:0000256" key="4">
    <source>
        <dbReference type="ARBA" id="ARBA00022490"/>
    </source>
</evidence>
<comment type="caution">
    <text evidence="12">The sequence shown here is derived from an EMBL/GenBank/DDBJ whole genome shotgun (WGS) entry which is preliminary data.</text>
</comment>